<feature type="transmembrane region" description="Helical" evidence="8">
    <location>
        <begin position="354"/>
        <end position="374"/>
    </location>
</feature>
<dbReference type="GO" id="GO:0022857">
    <property type="term" value="F:transmembrane transporter activity"/>
    <property type="evidence" value="ECO:0007669"/>
    <property type="project" value="InterPro"/>
</dbReference>
<evidence type="ECO:0000256" key="2">
    <source>
        <dbReference type="ARBA" id="ARBA00022475"/>
    </source>
</evidence>
<keyword evidence="5 8" id="KW-0472">Membrane</keyword>
<dbReference type="InterPro" id="IPR003663">
    <property type="entry name" value="Sugar/inositol_transpt"/>
</dbReference>
<feature type="transmembrane region" description="Helical" evidence="8">
    <location>
        <begin position="417"/>
        <end position="437"/>
    </location>
</feature>
<feature type="transmembrane region" description="Helical" evidence="8">
    <location>
        <begin position="247"/>
        <end position="269"/>
    </location>
</feature>
<dbReference type="SUPFAM" id="SSF103473">
    <property type="entry name" value="MFS general substrate transporter"/>
    <property type="match status" value="1"/>
</dbReference>
<dbReference type="InterPro" id="IPR005829">
    <property type="entry name" value="Sugar_transporter_CS"/>
</dbReference>
<dbReference type="Gene3D" id="1.20.1250.20">
    <property type="entry name" value="MFS general substrate transporter like domains"/>
    <property type="match status" value="1"/>
</dbReference>
<comment type="subcellular location">
    <subcellularLocation>
        <location evidence="1">Cell membrane</location>
        <topology evidence="1">Multi-pass membrane protein</topology>
    </subcellularLocation>
</comment>
<dbReference type="FunFam" id="1.20.1250.20:FF:000055">
    <property type="entry name" value="Facilitated trehalose transporter Tret1-2 homolog"/>
    <property type="match status" value="1"/>
</dbReference>
<dbReference type="PROSITE" id="PS00217">
    <property type="entry name" value="SUGAR_TRANSPORT_2"/>
    <property type="match status" value="1"/>
</dbReference>
<dbReference type="PANTHER" id="PTHR48021:SF1">
    <property type="entry name" value="GH07001P-RELATED"/>
    <property type="match status" value="1"/>
</dbReference>
<evidence type="ECO:0000256" key="6">
    <source>
        <dbReference type="ARBA" id="ARBA00023180"/>
    </source>
</evidence>
<evidence type="ECO:0000256" key="7">
    <source>
        <dbReference type="ARBA" id="ARBA00024348"/>
    </source>
</evidence>
<organism evidence="10 11">
    <name type="scientific">Phyllotreta striolata</name>
    <name type="common">Striped flea beetle</name>
    <name type="synonym">Crioceris striolata</name>
    <dbReference type="NCBI Taxonomy" id="444603"/>
    <lineage>
        <taxon>Eukaryota</taxon>
        <taxon>Metazoa</taxon>
        <taxon>Ecdysozoa</taxon>
        <taxon>Arthropoda</taxon>
        <taxon>Hexapoda</taxon>
        <taxon>Insecta</taxon>
        <taxon>Pterygota</taxon>
        <taxon>Neoptera</taxon>
        <taxon>Endopterygota</taxon>
        <taxon>Coleoptera</taxon>
        <taxon>Polyphaga</taxon>
        <taxon>Cucujiformia</taxon>
        <taxon>Chrysomeloidea</taxon>
        <taxon>Chrysomelidae</taxon>
        <taxon>Galerucinae</taxon>
        <taxon>Alticini</taxon>
        <taxon>Phyllotreta</taxon>
    </lineage>
</organism>
<evidence type="ECO:0000313" key="11">
    <source>
        <dbReference type="Proteomes" id="UP001153712"/>
    </source>
</evidence>
<evidence type="ECO:0000256" key="5">
    <source>
        <dbReference type="ARBA" id="ARBA00023136"/>
    </source>
</evidence>
<evidence type="ECO:0000256" key="3">
    <source>
        <dbReference type="ARBA" id="ARBA00022692"/>
    </source>
</evidence>
<proteinExistence type="inferred from homology"/>
<feature type="transmembrane region" description="Helical" evidence="8">
    <location>
        <begin position="281"/>
        <end position="305"/>
    </location>
</feature>
<keyword evidence="11" id="KW-1185">Reference proteome</keyword>
<feature type="transmembrane region" description="Helical" evidence="8">
    <location>
        <begin position="136"/>
        <end position="154"/>
    </location>
</feature>
<feature type="transmembrane region" description="Helical" evidence="8">
    <location>
        <begin position="386"/>
        <end position="405"/>
    </location>
</feature>
<evidence type="ECO:0000256" key="1">
    <source>
        <dbReference type="ARBA" id="ARBA00004651"/>
    </source>
</evidence>
<dbReference type="PRINTS" id="PR00171">
    <property type="entry name" value="SUGRTRNSPORT"/>
</dbReference>
<feature type="domain" description="Major facilitator superfamily (MFS) profile" evidence="9">
    <location>
        <begin position="8"/>
        <end position="441"/>
    </location>
</feature>
<dbReference type="OrthoDB" id="6612291at2759"/>
<dbReference type="EMBL" id="OU900094">
    <property type="protein sequence ID" value="CAG9853755.1"/>
    <property type="molecule type" value="Genomic_DNA"/>
</dbReference>
<keyword evidence="2" id="KW-1003">Cell membrane</keyword>
<dbReference type="PANTHER" id="PTHR48021">
    <property type="match status" value="1"/>
</dbReference>
<keyword evidence="6" id="KW-0325">Glycoprotein</keyword>
<protein>
    <recommendedName>
        <fullName evidence="9">Major facilitator superfamily (MFS) profile domain-containing protein</fullName>
    </recommendedName>
</protein>
<dbReference type="InterPro" id="IPR036259">
    <property type="entry name" value="MFS_trans_sf"/>
</dbReference>
<keyword evidence="4 8" id="KW-1133">Transmembrane helix</keyword>
<feature type="transmembrane region" description="Helical" evidence="8">
    <location>
        <begin position="312"/>
        <end position="334"/>
    </location>
</feature>
<dbReference type="GO" id="GO:0005886">
    <property type="term" value="C:plasma membrane"/>
    <property type="evidence" value="ECO:0007669"/>
    <property type="project" value="UniProtKB-SubCell"/>
</dbReference>
<dbReference type="Proteomes" id="UP001153712">
    <property type="component" value="Chromosome 1"/>
</dbReference>
<evidence type="ECO:0000256" key="8">
    <source>
        <dbReference type="SAM" id="Phobius"/>
    </source>
</evidence>
<dbReference type="AlphaFoldDB" id="A0A9N9XH61"/>
<feature type="transmembrane region" description="Helical" evidence="8">
    <location>
        <begin position="160"/>
        <end position="184"/>
    </location>
</feature>
<comment type="similarity">
    <text evidence="7">Belongs to the major facilitator superfamily. Sugar transporter (TC 2.A.1.1) family. Trehalose transporter subfamily.</text>
</comment>
<feature type="transmembrane region" description="Helical" evidence="8">
    <location>
        <begin position="54"/>
        <end position="74"/>
    </location>
</feature>
<dbReference type="Pfam" id="PF00083">
    <property type="entry name" value="Sugar_tr"/>
    <property type="match status" value="1"/>
</dbReference>
<evidence type="ECO:0000256" key="4">
    <source>
        <dbReference type="ARBA" id="ARBA00022989"/>
    </source>
</evidence>
<dbReference type="PROSITE" id="PS50850">
    <property type="entry name" value="MFS"/>
    <property type="match status" value="1"/>
</dbReference>
<reference evidence="10" key="1">
    <citation type="submission" date="2022-01" db="EMBL/GenBank/DDBJ databases">
        <authorList>
            <person name="King R."/>
        </authorList>
    </citation>
    <scope>NUCLEOTIDE SEQUENCE</scope>
</reference>
<gene>
    <name evidence="10" type="ORF">PHYEVI_LOCUS226</name>
</gene>
<evidence type="ECO:0000259" key="9">
    <source>
        <dbReference type="PROSITE" id="PS50850"/>
    </source>
</evidence>
<dbReference type="InterPro" id="IPR050549">
    <property type="entry name" value="MFS_Trehalose_Transporter"/>
</dbReference>
<name>A0A9N9XH61_PHYSR</name>
<feature type="transmembrane region" description="Helical" evidence="8">
    <location>
        <begin position="81"/>
        <end position="101"/>
    </location>
</feature>
<dbReference type="InterPro" id="IPR020846">
    <property type="entry name" value="MFS_dom"/>
</dbReference>
<sequence length="454" mass="50212">MTEATTWPQYLAAVSVCLGAWSTGTVLGWTANVTDDLKSGKLNGLKMANEELEWAGSCCTLGAMAACLPIGFLADALGRKPTCLATVAPFVLGWLLITYSMNHLMVYVGRVLTGAAGGAFVVIGPIYIAEIAQTHIRGRLATFVQVFIVVGVLYDEVLGWALPMFAYNVACLVVPIVFGVMFAFQPETPVYQLKKGPPEQAEKSLRHFRGKNYDFKEELALIEREIEEERKMGTFRQEMKTKANRKATCICIALMLYQQLTGVNGLSFYSKDILLQSGSIVPQHFAVIATGVVGLISTLLAATIIDRNGRRVLLQLSCALCALSTFLLSFYFTLTFRLFDAVKNVQYINVIPPTAFLLFCLGFNVGLGPIPWLAAAELVSPAVKQFIGSLACFTNWLTAFLVTRFCLTMAERIGSDYTFYIFTGITISCIFFVFFFVPETKNLRYDRIKEELEK</sequence>
<accession>A0A9N9XH61</accession>
<dbReference type="InterPro" id="IPR005828">
    <property type="entry name" value="MFS_sugar_transport-like"/>
</dbReference>
<feature type="transmembrane region" description="Helical" evidence="8">
    <location>
        <begin position="107"/>
        <end position="129"/>
    </location>
</feature>
<dbReference type="PROSITE" id="PS00216">
    <property type="entry name" value="SUGAR_TRANSPORT_1"/>
    <property type="match status" value="1"/>
</dbReference>
<keyword evidence="3 8" id="KW-0812">Transmembrane</keyword>
<evidence type="ECO:0000313" key="10">
    <source>
        <dbReference type="EMBL" id="CAG9853755.1"/>
    </source>
</evidence>